<dbReference type="InterPro" id="IPR000792">
    <property type="entry name" value="Tscrpt_reg_LuxR_C"/>
</dbReference>
<evidence type="ECO:0000256" key="2">
    <source>
        <dbReference type="ARBA" id="ARBA00023015"/>
    </source>
</evidence>
<dbReference type="InterPro" id="IPR058245">
    <property type="entry name" value="NreC/VraR/RcsB-like_REC"/>
</dbReference>
<dbReference type="InterPro" id="IPR016032">
    <property type="entry name" value="Sig_transdc_resp-reg_C-effctor"/>
</dbReference>
<reference evidence="9" key="1">
    <citation type="submission" date="2019-10" db="EMBL/GenBank/DDBJ databases">
        <title>Streptomyces sp. nov., a novel actinobacterium isolated from alkaline environment.</title>
        <authorList>
            <person name="Golinska P."/>
        </authorList>
    </citation>
    <scope>NUCLEOTIDE SEQUENCE [LARGE SCALE GENOMIC DNA]</scope>
    <source>
        <strain evidence="9">DSM 42118</strain>
    </source>
</reference>
<dbReference type="SMART" id="SM00448">
    <property type="entry name" value="REC"/>
    <property type="match status" value="1"/>
</dbReference>
<evidence type="ECO:0000313" key="8">
    <source>
        <dbReference type="EMBL" id="MBB0246206.1"/>
    </source>
</evidence>
<keyword evidence="9" id="KW-1185">Reference proteome</keyword>
<accession>A0A7W3Y384</accession>
<dbReference type="RefSeq" id="WP_182607578.1">
    <property type="nucleotide sequence ID" value="NZ_VKHT01000778.1"/>
</dbReference>
<sequence length="219" mass="22573">MRAGPGAGPVRVLVVDDHPIVREGLVALLDRADGVEVVGAAGDGEQAVALVAARSPDVVLMDLRMPGWDGVATTARITADHPGARVLVLTTRESDHDILGAVEAGARGYLLKAAPGEEIVAGVRAVAAGETALSPPVAARLVARARGGGSRPRLSAREREVLGLVAEGLGNPDIARRLFIGEATVKTHLARIFAKLGVDDRTRAVTRALECGILPPPPA</sequence>
<name>A0A7W3Y384_9ACTN</name>
<dbReference type="GO" id="GO:0003677">
    <property type="term" value="F:DNA binding"/>
    <property type="evidence" value="ECO:0007669"/>
    <property type="project" value="UniProtKB-KW"/>
</dbReference>
<keyword evidence="3" id="KW-0238">DNA-binding</keyword>
<gene>
    <name evidence="8" type="ORF">FNQ90_19360</name>
</gene>
<keyword evidence="2" id="KW-0805">Transcription regulation</keyword>
<dbReference type="PROSITE" id="PS50043">
    <property type="entry name" value="HTH_LUXR_2"/>
    <property type="match status" value="1"/>
</dbReference>
<dbReference type="GO" id="GO:0006355">
    <property type="term" value="P:regulation of DNA-templated transcription"/>
    <property type="evidence" value="ECO:0007669"/>
    <property type="project" value="InterPro"/>
</dbReference>
<feature type="non-terminal residue" evidence="8">
    <location>
        <position position="219"/>
    </location>
</feature>
<dbReference type="Pfam" id="PF00196">
    <property type="entry name" value="GerE"/>
    <property type="match status" value="1"/>
</dbReference>
<evidence type="ECO:0000256" key="4">
    <source>
        <dbReference type="ARBA" id="ARBA00023163"/>
    </source>
</evidence>
<dbReference type="InterPro" id="IPR039420">
    <property type="entry name" value="WalR-like"/>
</dbReference>
<evidence type="ECO:0000256" key="1">
    <source>
        <dbReference type="ARBA" id="ARBA00022553"/>
    </source>
</evidence>
<dbReference type="SUPFAM" id="SSF46894">
    <property type="entry name" value="C-terminal effector domain of the bipartite response regulators"/>
    <property type="match status" value="1"/>
</dbReference>
<dbReference type="Pfam" id="PF00072">
    <property type="entry name" value="Response_reg"/>
    <property type="match status" value="1"/>
</dbReference>
<evidence type="ECO:0000259" key="7">
    <source>
        <dbReference type="PROSITE" id="PS50110"/>
    </source>
</evidence>
<dbReference type="CDD" id="cd06170">
    <property type="entry name" value="LuxR_C_like"/>
    <property type="match status" value="1"/>
</dbReference>
<dbReference type="SUPFAM" id="SSF52172">
    <property type="entry name" value="CheY-like"/>
    <property type="match status" value="1"/>
</dbReference>
<dbReference type="PRINTS" id="PR00038">
    <property type="entry name" value="HTHLUXR"/>
</dbReference>
<proteinExistence type="predicted"/>
<dbReference type="InterPro" id="IPR001789">
    <property type="entry name" value="Sig_transdc_resp-reg_receiver"/>
</dbReference>
<dbReference type="CDD" id="cd17535">
    <property type="entry name" value="REC_NarL-like"/>
    <property type="match status" value="1"/>
</dbReference>
<comment type="caution">
    <text evidence="8">The sequence shown here is derived from an EMBL/GenBank/DDBJ whole genome shotgun (WGS) entry which is preliminary data.</text>
</comment>
<feature type="domain" description="Response regulatory" evidence="7">
    <location>
        <begin position="11"/>
        <end position="127"/>
    </location>
</feature>
<evidence type="ECO:0000256" key="3">
    <source>
        <dbReference type="ARBA" id="ARBA00023125"/>
    </source>
</evidence>
<keyword evidence="1 5" id="KW-0597">Phosphoprotein</keyword>
<organism evidence="8 9">
    <name type="scientific">Streptomyces alkaliphilus</name>
    <dbReference type="NCBI Taxonomy" id="1472722"/>
    <lineage>
        <taxon>Bacteria</taxon>
        <taxon>Bacillati</taxon>
        <taxon>Actinomycetota</taxon>
        <taxon>Actinomycetes</taxon>
        <taxon>Kitasatosporales</taxon>
        <taxon>Streptomycetaceae</taxon>
        <taxon>Streptomyces</taxon>
    </lineage>
</organism>
<evidence type="ECO:0000259" key="6">
    <source>
        <dbReference type="PROSITE" id="PS50043"/>
    </source>
</evidence>
<dbReference type="SMART" id="SM00421">
    <property type="entry name" value="HTH_LUXR"/>
    <property type="match status" value="1"/>
</dbReference>
<dbReference type="GO" id="GO:0000160">
    <property type="term" value="P:phosphorelay signal transduction system"/>
    <property type="evidence" value="ECO:0007669"/>
    <property type="project" value="InterPro"/>
</dbReference>
<dbReference type="Proteomes" id="UP000538929">
    <property type="component" value="Unassembled WGS sequence"/>
</dbReference>
<dbReference type="PANTHER" id="PTHR43214">
    <property type="entry name" value="TWO-COMPONENT RESPONSE REGULATOR"/>
    <property type="match status" value="1"/>
</dbReference>
<protein>
    <submittedName>
        <fullName evidence="8">Response regulator</fullName>
    </submittedName>
</protein>
<dbReference type="Gene3D" id="3.40.50.2300">
    <property type="match status" value="1"/>
</dbReference>
<feature type="modified residue" description="4-aspartylphosphate" evidence="5">
    <location>
        <position position="62"/>
    </location>
</feature>
<dbReference type="EMBL" id="VKHT01000778">
    <property type="protein sequence ID" value="MBB0246206.1"/>
    <property type="molecule type" value="Genomic_DNA"/>
</dbReference>
<dbReference type="PROSITE" id="PS00622">
    <property type="entry name" value="HTH_LUXR_1"/>
    <property type="match status" value="1"/>
</dbReference>
<evidence type="ECO:0000313" key="9">
    <source>
        <dbReference type="Proteomes" id="UP000538929"/>
    </source>
</evidence>
<dbReference type="PROSITE" id="PS50110">
    <property type="entry name" value="RESPONSE_REGULATORY"/>
    <property type="match status" value="1"/>
</dbReference>
<dbReference type="PANTHER" id="PTHR43214:SF24">
    <property type="entry name" value="TRANSCRIPTIONAL REGULATORY PROTEIN NARL-RELATED"/>
    <property type="match status" value="1"/>
</dbReference>
<dbReference type="AlphaFoldDB" id="A0A7W3Y384"/>
<keyword evidence="4" id="KW-0804">Transcription</keyword>
<evidence type="ECO:0000256" key="5">
    <source>
        <dbReference type="PROSITE-ProRule" id="PRU00169"/>
    </source>
</evidence>
<feature type="domain" description="HTH luxR-type" evidence="6">
    <location>
        <begin position="147"/>
        <end position="212"/>
    </location>
</feature>
<dbReference type="InterPro" id="IPR011006">
    <property type="entry name" value="CheY-like_superfamily"/>
</dbReference>